<proteinExistence type="predicted"/>
<dbReference type="Proteomes" id="UP001156905">
    <property type="component" value="Unassembled WGS sequence"/>
</dbReference>
<evidence type="ECO:0000259" key="2">
    <source>
        <dbReference type="Pfam" id="PF26395"/>
    </source>
</evidence>
<accession>A0ABQ6B6E5</accession>
<dbReference type="EMBL" id="BSOW01000018">
    <property type="protein sequence ID" value="GLR88206.1"/>
    <property type="molecule type" value="Genomic_DNA"/>
</dbReference>
<name>A0ABQ6B6E5_9BRAD</name>
<organism evidence="3 4">
    <name type="scientific">Bradyrhizobium iriomotense</name>
    <dbReference type="NCBI Taxonomy" id="441950"/>
    <lineage>
        <taxon>Bacteria</taxon>
        <taxon>Pseudomonadati</taxon>
        <taxon>Pseudomonadota</taxon>
        <taxon>Alphaproteobacteria</taxon>
        <taxon>Hyphomicrobiales</taxon>
        <taxon>Nitrobacteraceae</taxon>
        <taxon>Bradyrhizobium</taxon>
    </lineage>
</organism>
<feature type="compositionally biased region" description="Polar residues" evidence="1">
    <location>
        <begin position="222"/>
        <end position="242"/>
    </location>
</feature>
<keyword evidence="4" id="KW-1185">Reference proteome</keyword>
<dbReference type="Pfam" id="PF26395">
    <property type="entry name" value="E2-CBASS"/>
    <property type="match status" value="1"/>
</dbReference>
<protein>
    <recommendedName>
        <fullName evidence="2">Type II CBASS E2 protein domain-containing protein</fullName>
    </recommendedName>
</protein>
<feature type="region of interest" description="Disordered" evidence="1">
    <location>
        <begin position="208"/>
        <end position="242"/>
    </location>
</feature>
<evidence type="ECO:0000313" key="4">
    <source>
        <dbReference type="Proteomes" id="UP001156905"/>
    </source>
</evidence>
<reference evidence="4" key="1">
    <citation type="journal article" date="2019" name="Int. J. Syst. Evol. Microbiol.">
        <title>The Global Catalogue of Microorganisms (GCM) 10K type strain sequencing project: providing services to taxonomists for standard genome sequencing and annotation.</title>
        <authorList>
            <consortium name="The Broad Institute Genomics Platform"/>
            <consortium name="The Broad Institute Genome Sequencing Center for Infectious Disease"/>
            <person name="Wu L."/>
            <person name="Ma J."/>
        </authorList>
    </citation>
    <scope>NUCLEOTIDE SEQUENCE [LARGE SCALE GENOMIC DNA]</scope>
    <source>
        <strain evidence="4">NBRC 102520</strain>
    </source>
</reference>
<feature type="domain" description="Type II CBASS E2 protein" evidence="2">
    <location>
        <begin position="9"/>
        <end position="147"/>
    </location>
</feature>
<feature type="region of interest" description="Disordered" evidence="1">
    <location>
        <begin position="144"/>
        <end position="166"/>
    </location>
</feature>
<evidence type="ECO:0000256" key="1">
    <source>
        <dbReference type="SAM" id="MobiDB-lite"/>
    </source>
</evidence>
<dbReference type="InterPro" id="IPR058588">
    <property type="entry name" value="E2-CBASS"/>
</dbReference>
<sequence length="242" mass="27939">MTYRSVDEQDAEIRRLFPDFRLTAHADWIAVWEGPLRPASKTYRVRIVHFRRTIFEGWTLDNPYVTVHVVDPLVGAEMLANETLLPHVYWNDRNPAWPALCLWDPKEMFWTPKMSIATTIIPWTSEWLLFFEYWQISGEFLGPGRHPPRRRKECPNPPETSDPETRARRAQFRNDEFHRLGQRTGVFGSYLWMAAALRDCSQRLFSPSSNGDISAAPRSPVISISSPARQPVASSRSVSEPA</sequence>
<comment type="caution">
    <text evidence="3">The sequence shown here is derived from an EMBL/GenBank/DDBJ whole genome shotgun (WGS) entry which is preliminary data.</text>
</comment>
<evidence type="ECO:0000313" key="3">
    <source>
        <dbReference type="EMBL" id="GLR88206.1"/>
    </source>
</evidence>
<gene>
    <name evidence="3" type="ORF">GCM10007857_49180</name>
</gene>